<proteinExistence type="predicted"/>
<sequence length="110" mass="12733">MKKENEQITIKNDNGDIVGEMTLKNGALNGLCIWYNSNQNPVSCGLFSDGEPYTGTFIDWSKFIPDLEKEPYRSNLYCKDWVTMFEISHLSTEVRYNHLIETYINGQKID</sequence>
<keyword evidence="2" id="KW-1185">Reference proteome</keyword>
<comment type="caution">
    <text evidence="1">The sequence shown here is derived from an EMBL/GenBank/DDBJ whole genome shotgun (WGS) entry which is preliminary data.</text>
</comment>
<organism evidence="1 2">
    <name type="scientific">Pricia mediterranea</name>
    <dbReference type="NCBI Taxonomy" id="3076079"/>
    <lineage>
        <taxon>Bacteria</taxon>
        <taxon>Pseudomonadati</taxon>
        <taxon>Bacteroidota</taxon>
        <taxon>Flavobacteriia</taxon>
        <taxon>Flavobacteriales</taxon>
        <taxon>Flavobacteriaceae</taxon>
        <taxon>Pricia</taxon>
    </lineage>
</organism>
<dbReference type="Proteomes" id="UP001250656">
    <property type="component" value="Unassembled WGS sequence"/>
</dbReference>
<name>A0ABU3L3A9_9FLAO</name>
<accession>A0ABU3L3A9</accession>
<evidence type="ECO:0000313" key="2">
    <source>
        <dbReference type="Proteomes" id="UP001250656"/>
    </source>
</evidence>
<dbReference type="SUPFAM" id="SSF82185">
    <property type="entry name" value="Histone H3 K4-specific methyltransferase SET7/9 N-terminal domain"/>
    <property type="match status" value="1"/>
</dbReference>
<gene>
    <name evidence="1" type="ORF">RQM65_06130</name>
</gene>
<dbReference type="EMBL" id="JAVTTP010000001">
    <property type="protein sequence ID" value="MDT7828235.1"/>
    <property type="molecule type" value="Genomic_DNA"/>
</dbReference>
<dbReference type="Gene3D" id="2.20.110.10">
    <property type="entry name" value="Histone H3 K4-specific methyltransferase SET7/9 N-terminal domain"/>
    <property type="match status" value="1"/>
</dbReference>
<evidence type="ECO:0000313" key="1">
    <source>
        <dbReference type="EMBL" id="MDT7828235.1"/>
    </source>
</evidence>
<protein>
    <submittedName>
        <fullName evidence="1">Uncharacterized protein</fullName>
    </submittedName>
</protein>
<reference evidence="1 2" key="1">
    <citation type="submission" date="2023-09" db="EMBL/GenBank/DDBJ databases">
        <title>Novel taxa isolated from Blanes Bay.</title>
        <authorList>
            <person name="Rey-Velasco X."/>
            <person name="Lucena T."/>
        </authorList>
    </citation>
    <scope>NUCLEOTIDE SEQUENCE [LARGE SCALE GENOMIC DNA]</scope>
    <source>
        <strain evidence="1 2">S334</strain>
    </source>
</reference>
<dbReference type="RefSeq" id="WP_314013442.1">
    <property type="nucleotide sequence ID" value="NZ_JAVTTP010000001.1"/>
</dbReference>